<keyword evidence="3" id="KW-1185">Reference proteome</keyword>
<proteinExistence type="predicted"/>
<gene>
    <name evidence="2" type="ORF">DES45_106277</name>
</gene>
<reference evidence="2 3" key="1">
    <citation type="submission" date="2018-07" db="EMBL/GenBank/DDBJ databases">
        <title>Genomic Encyclopedia of Type Strains, Phase IV (KMG-IV): sequencing the most valuable type-strain genomes for metagenomic binning, comparative biology and taxonomic classification.</title>
        <authorList>
            <person name="Goeker M."/>
        </authorList>
    </citation>
    <scope>NUCLEOTIDE SEQUENCE [LARGE SCALE GENOMIC DNA]</scope>
    <source>
        <strain evidence="2 3">DSM 14364</strain>
    </source>
</reference>
<evidence type="ECO:0000313" key="2">
    <source>
        <dbReference type="EMBL" id="RDI57963.1"/>
    </source>
</evidence>
<name>A0A370HIH7_9HYPH</name>
<feature type="compositionally biased region" description="Basic and acidic residues" evidence="1">
    <location>
        <begin position="162"/>
        <end position="175"/>
    </location>
</feature>
<dbReference type="EMBL" id="QQBB01000006">
    <property type="protein sequence ID" value="RDI57963.1"/>
    <property type="molecule type" value="Genomic_DNA"/>
</dbReference>
<protein>
    <submittedName>
        <fullName evidence="2">Uncharacterized protein</fullName>
    </submittedName>
</protein>
<feature type="region of interest" description="Disordered" evidence="1">
    <location>
        <begin position="127"/>
        <end position="208"/>
    </location>
</feature>
<accession>A0A370HIH7</accession>
<evidence type="ECO:0000256" key="1">
    <source>
        <dbReference type="SAM" id="MobiDB-lite"/>
    </source>
</evidence>
<dbReference type="Proteomes" id="UP000254925">
    <property type="component" value="Unassembled WGS sequence"/>
</dbReference>
<sequence>MVWTAVDNHEAGSLVEQLSQAILLGRDPALGQDALGRLHHDGQNAARLARLVDDGAVVQVHPYLLGRAVPVERQLLVAIGERAARHSDPHHVGVEIRDLRPAFENLGPEKARMPSARKHRVGIVVDHDPVRPPEEHHGDRGPQHDADRGPEALGPKIHRTDRRAAPVEGLHEGRHLPAPGEEIGRRRSEIAVHWPPSKFAGNGPAARR</sequence>
<evidence type="ECO:0000313" key="3">
    <source>
        <dbReference type="Proteomes" id="UP000254925"/>
    </source>
</evidence>
<organism evidence="2 3">
    <name type="scientific">Microvirga subterranea</name>
    <dbReference type="NCBI Taxonomy" id="186651"/>
    <lineage>
        <taxon>Bacteria</taxon>
        <taxon>Pseudomonadati</taxon>
        <taxon>Pseudomonadota</taxon>
        <taxon>Alphaproteobacteria</taxon>
        <taxon>Hyphomicrobiales</taxon>
        <taxon>Methylobacteriaceae</taxon>
        <taxon>Microvirga</taxon>
    </lineage>
</organism>
<feature type="compositionally biased region" description="Basic and acidic residues" evidence="1">
    <location>
        <begin position="127"/>
        <end position="150"/>
    </location>
</feature>
<comment type="caution">
    <text evidence="2">The sequence shown here is derived from an EMBL/GenBank/DDBJ whole genome shotgun (WGS) entry which is preliminary data.</text>
</comment>
<dbReference type="AlphaFoldDB" id="A0A370HIH7"/>